<keyword evidence="1" id="KW-0812">Transmembrane</keyword>
<dbReference type="EMBL" id="MU839828">
    <property type="protein sequence ID" value="KAK1758809.1"/>
    <property type="molecule type" value="Genomic_DNA"/>
</dbReference>
<gene>
    <name evidence="2" type="ORF">QBC47DRAFT_457215</name>
</gene>
<name>A0AAJ0BKI4_9PEZI</name>
<protein>
    <submittedName>
        <fullName evidence="2">Uncharacterized protein</fullName>
    </submittedName>
</protein>
<reference evidence="2" key="1">
    <citation type="submission" date="2023-06" db="EMBL/GenBank/DDBJ databases">
        <title>Genome-scale phylogeny and comparative genomics of the fungal order Sordariales.</title>
        <authorList>
            <consortium name="Lawrence Berkeley National Laboratory"/>
            <person name="Hensen N."/>
            <person name="Bonometti L."/>
            <person name="Westerberg I."/>
            <person name="Brannstrom I.O."/>
            <person name="Guillou S."/>
            <person name="Cros-Aarteil S."/>
            <person name="Calhoun S."/>
            <person name="Haridas S."/>
            <person name="Kuo A."/>
            <person name="Mondo S."/>
            <person name="Pangilinan J."/>
            <person name="Riley R."/>
            <person name="Labutti K."/>
            <person name="Andreopoulos B."/>
            <person name="Lipzen A."/>
            <person name="Chen C."/>
            <person name="Yanf M."/>
            <person name="Daum C."/>
            <person name="Ng V."/>
            <person name="Clum A."/>
            <person name="Steindorff A."/>
            <person name="Ohm R."/>
            <person name="Martin F."/>
            <person name="Silar P."/>
            <person name="Natvig D."/>
            <person name="Lalanne C."/>
            <person name="Gautier V."/>
            <person name="Ament-Velasquez S.L."/>
            <person name="Kruys A."/>
            <person name="Hutchinson M.I."/>
            <person name="Powell A.J."/>
            <person name="Barry K."/>
            <person name="Miller A.N."/>
            <person name="Grigoriev I.V."/>
            <person name="Debuchy R."/>
            <person name="Gladieux P."/>
            <person name="Thoren M.H."/>
            <person name="Johannesson H."/>
        </authorList>
    </citation>
    <scope>NUCLEOTIDE SEQUENCE</scope>
    <source>
        <strain evidence="2">PSN4</strain>
    </source>
</reference>
<dbReference type="Proteomes" id="UP001239445">
    <property type="component" value="Unassembled WGS sequence"/>
</dbReference>
<keyword evidence="1" id="KW-0472">Membrane</keyword>
<evidence type="ECO:0000256" key="1">
    <source>
        <dbReference type="SAM" id="Phobius"/>
    </source>
</evidence>
<evidence type="ECO:0000313" key="2">
    <source>
        <dbReference type="EMBL" id="KAK1758809.1"/>
    </source>
</evidence>
<organism evidence="2 3">
    <name type="scientific">Echria macrotheca</name>
    <dbReference type="NCBI Taxonomy" id="438768"/>
    <lineage>
        <taxon>Eukaryota</taxon>
        <taxon>Fungi</taxon>
        <taxon>Dikarya</taxon>
        <taxon>Ascomycota</taxon>
        <taxon>Pezizomycotina</taxon>
        <taxon>Sordariomycetes</taxon>
        <taxon>Sordariomycetidae</taxon>
        <taxon>Sordariales</taxon>
        <taxon>Schizotheciaceae</taxon>
        <taxon>Echria</taxon>
    </lineage>
</organism>
<dbReference type="AlphaFoldDB" id="A0AAJ0BKI4"/>
<feature type="transmembrane region" description="Helical" evidence="1">
    <location>
        <begin position="697"/>
        <end position="718"/>
    </location>
</feature>
<proteinExistence type="predicted"/>
<sequence length="738" mass="81143">MVPSYSLKRLVDDVASEIQRIPIDDFPNISIVKHRLGEMVATSDFITEDELEARIGLAELFVQKYAHSGSYNTWYLQEAIEQYETTLNRLPPDSPRQTEYLSSLSNTYLSMFLFSNSDHDINEAVRFGRLAKQQAETTGLGERDPEAHRSVLINNIAALSHFGELLMRAGAADTHQNRVVDILNEVVECIQGIRTNTSVGSETYFDSLHRLTNVLISKAFITGSMGDREEAAKLIQEMQSAVPPGSELHSEAKLQLGFMAALIYNSGGELEYLDDAIMQIQTGLEDIGMVGSSRIHRPTALSHLAQLYGVRYSALHNISNLHEALHLSNLSLFGFYPVSDPGRGEILLRHLQISRQLAYALTSEDEIKNVLQYAYLHLWRKISGYEAHPVRYSGADYMSEEKLPFYVERGKCERLFCDILGRRYMVTRKLEHLNHTLAFMHDFRLGLSGQDEQFEEPLQSDATAVSTLANQVRQLVLAPQGPARDAGADAVHERFREICDGMDFVDDLLTKVTDEFTASLRLYVEAATGKTVIADQSSQKTKASGLPTQTVEELPETKCSETARTWSCDPGSTRATHGTWAACCPSAQSCKFFTSCHASTATGIDGSASICSGTSLDCCTTTIYQSHPSSFESWSAIGCAQRGCDTSILDWGTEAQATPMLGPASEPSATVPSVLSPLLAGTGGASEPVDTPHTASLAIQLWIVGSAMILAAILAVWFRRRNGQVRRRGGKFSTVKGG</sequence>
<keyword evidence="3" id="KW-1185">Reference proteome</keyword>
<comment type="caution">
    <text evidence="2">The sequence shown here is derived from an EMBL/GenBank/DDBJ whole genome shotgun (WGS) entry which is preliminary data.</text>
</comment>
<accession>A0AAJ0BKI4</accession>
<evidence type="ECO:0000313" key="3">
    <source>
        <dbReference type="Proteomes" id="UP001239445"/>
    </source>
</evidence>
<keyword evidence="1" id="KW-1133">Transmembrane helix</keyword>